<evidence type="ECO:0008006" key="7">
    <source>
        <dbReference type="Google" id="ProtNLM"/>
    </source>
</evidence>
<gene>
    <name evidence="5" type="ORF">JX265_009525</name>
</gene>
<dbReference type="InterPro" id="IPR045063">
    <property type="entry name" value="Dynamin_N"/>
</dbReference>
<name>A0A9P9WFZ1_9PEZI</name>
<comment type="caution">
    <text evidence="5">The sequence shown here is derived from an EMBL/GenBank/DDBJ whole genome shotgun (WGS) entry which is preliminary data.</text>
</comment>
<feature type="domain" description="Dynamin N-terminal" evidence="3">
    <location>
        <begin position="209"/>
        <end position="461"/>
    </location>
</feature>
<feature type="region of interest" description="Disordered" evidence="2">
    <location>
        <begin position="105"/>
        <end position="154"/>
    </location>
</feature>
<evidence type="ECO:0000259" key="3">
    <source>
        <dbReference type="Pfam" id="PF00350"/>
    </source>
</evidence>
<evidence type="ECO:0000313" key="6">
    <source>
        <dbReference type="Proteomes" id="UP000829685"/>
    </source>
</evidence>
<feature type="compositionally biased region" description="Polar residues" evidence="2">
    <location>
        <begin position="113"/>
        <end position="122"/>
    </location>
</feature>
<reference evidence="5" key="1">
    <citation type="submission" date="2021-03" db="EMBL/GenBank/DDBJ databases">
        <title>Revisited historic fungal species revealed as producer of novel bioactive compounds through whole genome sequencing and comparative genomics.</title>
        <authorList>
            <person name="Vignolle G.A."/>
            <person name="Hochenegger N."/>
            <person name="Mach R.L."/>
            <person name="Mach-Aigner A.R."/>
            <person name="Javad Rahimi M."/>
            <person name="Salim K.A."/>
            <person name="Chan C.M."/>
            <person name="Lim L.B.L."/>
            <person name="Cai F."/>
            <person name="Druzhinina I.S."/>
            <person name="U'Ren J.M."/>
            <person name="Derntl C."/>
        </authorList>
    </citation>
    <scope>NUCLEOTIDE SEQUENCE</scope>
    <source>
        <strain evidence="5">TUCIM 5799</strain>
    </source>
</reference>
<dbReference type="Proteomes" id="UP000829685">
    <property type="component" value="Unassembled WGS sequence"/>
</dbReference>
<dbReference type="EMBL" id="JAFIMR010000029">
    <property type="protein sequence ID" value="KAI1861558.1"/>
    <property type="molecule type" value="Genomic_DNA"/>
</dbReference>
<evidence type="ECO:0000259" key="4">
    <source>
        <dbReference type="Pfam" id="PF24564"/>
    </source>
</evidence>
<dbReference type="Gene3D" id="3.40.50.300">
    <property type="entry name" value="P-loop containing nucleotide triphosphate hydrolases"/>
    <property type="match status" value="2"/>
</dbReference>
<keyword evidence="1" id="KW-0175">Coiled coil</keyword>
<keyword evidence="6" id="KW-1185">Reference proteome</keyword>
<evidence type="ECO:0000313" key="5">
    <source>
        <dbReference type="EMBL" id="KAI1861558.1"/>
    </source>
</evidence>
<dbReference type="PANTHER" id="PTHR36681:SF3">
    <property type="entry name" value="NUCLEAR GTPASE, GERMINAL CENTER-ASSOCIATED, TANDEM DUPLICATE 3"/>
    <property type="match status" value="1"/>
</dbReference>
<evidence type="ECO:0000256" key="1">
    <source>
        <dbReference type="SAM" id="Coils"/>
    </source>
</evidence>
<dbReference type="Pfam" id="PF24564">
    <property type="entry name" value="DUF7605"/>
    <property type="match status" value="1"/>
</dbReference>
<feature type="compositionally biased region" description="Polar residues" evidence="2">
    <location>
        <begin position="1"/>
        <end position="10"/>
    </location>
</feature>
<dbReference type="SUPFAM" id="SSF52540">
    <property type="entry name" value="P-loop containing nucleoside triphosphate hydrolases"/>
    <property type="match status" value="1"/>
</dbReference>
<dbReference type="InterPro" id="IPR027417">
    <property type="entry name" value="P-loop_NTPase"/>
</dbReference>
<proteinExistence type="predicted"/>
<feature type="region of interest" description="Disordered" evidence="2">
    <location>
        <begin position="1"/>
        <end position="81"/>
    </location>
</feature>
<sequence length="960" mass="106804">MVRTSQQSMPRSAAGSSTSSSTTTALTPSTRSASSRLFMTNVPAANNGDVSLYQGVTTPNSTGRGSTSSGATSDFGRLRLTPSSSTITTNLVTISLGDLLIQSSGRPSLSSSTTQAGAQSLTPPAVPRRRSSSRTKQPPHAVEDEEPPDDRFHAPGFQQAYIEAIDLVASLKAVLGSSTLHVDEDCTIGRLYQKATELSEFRCLARRTVGFVGDSGAGKSSLLNSLLDSQSLARTSGGGAACTCVATEYHYNVNDNYIVEVDWYNAVELHGLLMDMLQAYRHYYANGDDMAGEEKQDFAQRSKIADDTFQALFPGRWEDGNPSLTTGSTESAFNTLQSWILELGIANDVQRIIMDTLGECSDYLVNLTSDPSSAGVSAYWPRIKRIRVFVKAHILRNGLVLVDLPGLRDMNSARRNLTERYIIECDEIFVVANIDRATTNVGVKHVVALAKRAGLSNVGIICTKSDIIKADEAIKDWPGEIANNIRKLSTMVNNAEKELRKVQEECNDYTDDELCEEDLVRAGELGRKQSQLTKVVNRQKFRLSKYLMETRNQKTSQSLLDLYQNEVPDGQLRIFCVSNDNYWQNRDLPADEFAKFLELSDIMALRRHCISIVSESQFRGASKFMKHDISALISDVELWAQAGAPSLDAERKQVICEALDIIDGRLRRDLIGTSSRCRTINQALRNDFNEGILQRANIFEWSQAARNAATQWSGWHWASYAAFCRNYGEYYTQAVGSRCWNAEMIETMANDLDRPWQVLLESVQSHQEDLLRSVQESIDWAIQYLETEIQRSSELVDTLTEALASRLGHLSDELEDIYDKLESDLSTLKIDSLSGIQTSYIGQAMKETYDHCNMECGTGSHARRKAIMNRRVRDQELLKTVIKETRIQFKSLADGFQSSVQSAVRIQFDGLQETLDIFREENAASESEQDPDFHGRIEEVVGTCREALTRIQVQVSGVAN</sequence>
<feature type="coiled-coil region" evidence="1">
    <location>
        <begin position="485"/>
        <end position="512"/>
    </location>
</feature>
<dbReference type="InterPro" id="IPR056024">
    <property type="entry name" value="DUF7605"/>
</dbReference>
<feature type="domain" description="DUF7605" evidence="4">
    <location>
        <begin position="699"/>
        <end position="877"/>
    </location>
</feature>
<feature type="compositionally biased region" description="Low complexity" evidence="2">
    <location>
        <begin position="12"/>
        <end position="35"/>
    </location>
</feature>
<evidence type="ECO:0000256" key="2">
    <source>
        <dbReference type="SAM" id="MobiDB-lite"/>
    </source>
</evidence>
<feature type="compositionally biased region" description="Low complexity" evidence="2">
    <location>
        <begin position="57"/>
        <end position="73"/>
    </location>
</feature>
<dbReference type="PANTHER" id="PTHR36681">
    <property type="entry name" value="NUCLEAR GTPASE, GERMINAL CENTER-ASSOCIATED, TANDEM DUPLICATE 3"/>
    <property type="match status" value="1"/>
</dbReference>
<accession>A0A9P9WFZ1</accession>
<dbReference type="AlphaFoldDB" id="A0A9P9WFZ1"/>
<organism evidence="5 6">
    <name type="scientific">Neoarthrinium moseri</name>
    <dbReference type="NCBI Taxonomy" id="1658444"/>
    <lineage>
        <taxon>Eukaryota</taxon>
        <taxon>Fungi</taxon>
        <taxon>Dikarya</taxon>
        <taxon>Ascomycota</taxon>
        <taxon>Pezizomycotina</taxon>
        <taxon>Sordariomycetes</taxon>
        <taxon>Xylariomycetidae</taxon>
        <taxon>Amphisphaeriales</taxon>
        <taxon>Apiosporaceae</taxon>
        <taxon>Neoarthrinium</taxon>
    </lineage>
</organism>
<dbReference type="Pfam" id="PF00350">
    <property type="entry name" value="Dynamin_N"/>
    <property type="match status" value="1"/>
</dbReference>
<protein>
    <recommendedName>
        <fullName evidence="7">Nuclear GTPase SLIP-GC</fullName>
    </recommendedName>
</protein>